<dbReference type="Pfam" id="PF16331">
    <property type="entry name" value="TolA_bind_tri"/>
    <property type="match status" value="1"/>
</dbReference>
<feature type="repeat" description="TPR" evidence="2">
    <location>
        <begin position="218"/>
        <end position="251"/>
    </location>
</feature>
<feature type="compositionally biased region" description="Low complexity" evidence="3">
    <location>
        <begin position="106"/>
        <end position="122"/>
    </location>
</feature>
<keyword evidence="1" id="KW-0732">Signal</keyword>
<dbReference type="NCBIfam" id="TIGR02795">
    <property type="entry name" value="tol_pal_ybgF"/>
    <property type="match status" value="1"/>
</dbReference>
<comment type="similarity">
    <text evidence="1">Belongs to the CpoB family.</text>
</comment>
<dbReference type="Gene3D" id="1.20.5.110">
    <property type="match status" value="1"/>
</dbReference>
<feature type="signal peptide" evidence="1">
    <location>
        <begin position="1"/>
        <end position="22"/>
    </location>
</feature>
<organism evidence="5 6">
    <name type="scientific">Neptuniibacter caesariensis</name>
    <dbReference type="NCBI Taxonomy" id="207954"/>
    <lineage>
        <taxon>Bacteria</taxon>
        <taxon>Pseudomonadati</taxon>
        <taxon>Pseudomonadota</taxon>
        <taxon>Gammaproteobacteria</taxon>
        <taxon>Oceanospirillales</taxon>
        <taxon>Oceanospirillaceae</taxon>
        <taxon>Neptuniibacter</taxon>
    </lineage>
</organism>
<keyword evidence="1" id="KW-0175">Coiled coil</keyword>
<feature type="region of interest" description="Disordered" evidence="3">
    <location>
        <begin position="99"/>
        <end position="140"/>
    </location>
</feature>
<reference evidence="5 6" key="1">
    <citation type="submission" date="2006-02" db="EMBL/GenBank/DDBJ databases">
        <authorList>
            <person name="Pinhassi J."/>
            <person name="Pedros-Alio C."/>
            <person name="Ferriera S."/>
            <person name="Johnson J."/>
            <person name="Kravitz S."/>
            <person name="Halpern A."/>
            <person name="Remington K."/>
            <person name="Beeson K."/>
            <person name="Tran B."/>
            <person name="Rogers Y.-H."/>
            <person name="Friedman R."/>
            <person name="Venter J.C."/>
        </authorList>
    </citation>
    <scope>NUCLEOTIDE SEQUENCE [LARGE SCALE GENOMIC DNA]</scope>
    <source>
        <strain evidence="5 6">MED92</strain>
    </source>
</reference>
<dbReference type="OrthoDB" id="9768142at2"/>
<dbReference type="Gene3D" id="1.25.40.10">
    <property type="entry name" value="Tetratricopeptide repeat domain"/>
    <property type="match status" value="1"/>
</dbReference>
<dbReference type="HAMAP" id="MF_02066">
    <property type="entry name" value="CpoB"/>
    <property type="match status" value="1"/>
</dbReference>
<evidence type="ECO:0000313" key="6">
    <source>
        <dbReference type="Proteomes" id="UP000002171"/>
    </source>
</evidence>
<dbReference type="InterPro" id="IPR011990">
    <property type="entry name" value="TPR-like_helical_dom_sf"/>
</dbReference>
<keyword evidence="1" id="KW-0131">Cell cycle</keyword>
<evidence type="ECO:0000256" key="3">
    <source>
        <dbReference type="SAM" id="MobiDB-lite"/>
    </source>
</evidence>
<dbReference type="GO" id="GO:0043093">
    <property type="term" value="P:FtsZ-dependent cytokinesis"/>
    <property type="evidence" value="ECO:0007669"/>
    <property type="project" value="UniProtKB-UniRule"/>
</dbReference>
<comment type="function">
    <text evidence="1">Mediates coordination of peptidoglycan synthesis and outer membrane constriction during cell division.</text>
</comment>
<proteinExistence type="inferred from homology"/>
<comment type="caution">
    <text evidence="5">The sequence shown here is derived from an EMBL/GenBank/DDBJ whole genome shotgun (WGS) entry which is preliminary data.</text>
</comment>
<dbReference type="EMBL" id="AAOW01000023">
    <property type="protein sequence ID" value="EAR60139.1"/>
    <property type="molecule type" value="Genomic_DNA"/>
</dbReference>
<dbReference type="InterPro" id="IPR019734">
    <property type="entry name" value="TPR_rpt"/>
</dbReference>
<feature type="domain" description="YbgF trimerisation" evidence="4">
    <location>
        <begin position="50"/>
        <end position="106"/>
    </location>
</feature>
<evidence type="ECO:0000313" key="5">
    <source>
        <dbReference type="EMBL" id="EAR60139.1"/>
    </source>
</evidence>
<keyword evidence="1" id="KW-0132">Cell division</keyword>
<dbReference type="InterPro" id="IPR032519">
    <property type="entry name" value="YbgF_tri"/>
</dbReference>
<sequence length="264" mass="29389" precursor="true">MLSKKTVLTSTLALVISANVVAEEVPVIDLGGGTVPSQVTNAPQQVYTASKNSELMMIVLQLQDEVRALRGQIEQQDHRIKQMERQQLDRYRDLDRRISSVQQSGVAPSTVATTSSVSASAAQPSTGFQPPKPEMVQPDAAPSDAKAYREAFGLVRERNYPKAIEAFTNFIKDYPQSARLANAHYWLGEIYLAEQKPELARESFVQVITNFADHRKAPDAAYKLGIVYDQLGDKAKSVEYLDMVINKYPDSSAVRLAKEFKRLQ</sequence>
<keyword evidence="1" id="KW-0574">Periplasm</keyword>
<dbReference type="Proteomes" id="UP000002171">
    <property type="component" value="Unassembled WGS sequence"/>
</dbReference>
<protein>
    <recommendedName>
        <fullName evidence="1">Cell division coordinator CpoB</fullName>
    </recommendedName>
</protein>
<evidence type="ECO:0000256" key="1">
    <source>
        <dbReference type="HAMAP-Rule" id="MF_02066"/>
    </source>
</evidence>
<dbReference type="Pfam" id="PF13432">
    <property type="entry name" value="TPR_16"/>
    <property type="match status" value="1"/>
</dbReference>
<evidence type="ECO:0000259" key="4">
    <source>
        <dbReference type="Pfam" id="PF16331"/>
    </source>
</evidence>
<dbReference type="RefSeq" id="WP_007019426.1">
    <property type="nucleotide sequence ID" value="NZ_CH724125.1"/>
</dbReference>
<dbReference type="PROSITE" id="PS50005">
    <property type="entry name" value="TPR"/>
    <property type="match status" value="1"/>
</dbReference>
<feature type="coiled-coil region" evidence="1">
    <location>
        <begin position="59"/>
        <end position="86"/>
    </location>
</feature>
<comment type="subcellular location">
    <subcellularLocation>
        <location evidence="1">Periplasm</location>
    </subcellularLocation>
</comment>
<dbReference type="SUPFAM" id="SSF48452">
    <property type="entry name" value="TPR-like"/>
    <property type="match status" value="1"/>
</dbReference>
<keyword evidence="6" id="KW-1185">Reference proteome</keyword>
<dbReference type="InterPro" id="IPR014162">
    <property type="entry name" value="CpoB_C"/>
</dbReference>
<gene>
    <name evidence="1" type="primary">cpoB</name>
    <name evidence="5" type="ORF">MED92_08787</name>
</gene>
<dbReference type="GO" id="GO:0030288">
    <property type="term" value="C:outer membrane-bounded periplasmic space"/>
    <property type="evidence" value="ECO:0007669"/>
    <property type="project" value="UniProtKB-UniRule"/>
</dbReference>
<dbReference type="AlphaFoldDB" id="A0A7U8C581"/>
<dbReference type="Pfam" id="PF13174">
    <property type="entry name" value="TPR_6"/>
    <property type="match status" value="1"/>
</dbReference>
<dbReference type="GO" id="GO:0070206">
    <property type="term" value="P:protein trimerization"/>
    <property type="evidence" value="ECO:0007669"/>
    <property type="project" value="InterPro"/>
</dbReference>
<name>A0A7U8C581_NEPCE</name>
<accession>A0A7U8C581</accession>
<dbReference type="SMART" id="SM00028">
    <property type="entry name" value="TPR"/>
    <property type="match status" value="2"/>
</dbReference>
<evidence type="ECO:0000256" key="2">
    <source>
        <dbReference type="PROSITE-ProRule" id="PRU00339"/>
    </source>
</evidence>
<dbReference type="InterPro" id="IPR034706">
    <property type="entry name" value="CpoB"/>
</dbReference>
<feature type="chain" id="PRO_5031663294" description="Cell division coordinator CpoB" evidence="1">
    <location>
        <begin position="23"/>
        <end position="264"/>
    </location>
</feature>
<keyword evidence="2" id="KW-0802">TPR repeat</keyword>